<dbReference type="InterPro" id="IPR025970">
    <property type="entry name" value="SusE"/>
</dbReference>
<dbReference type="GO" id="GO:0019867">
    <property type="term" value="C:outer membrane"/>
    <property type="evidence" value="ECO:0007669"/>
    <property type="project" value="InterPro"/>
</dbReference>
<evidence type="ECO:0000259" key="3">
    <source>
        <dbReference type="Pfam" id="PF16411"/>
    </source>
</evidence>
<feature type="domain" description="Outer membrane protein SusF/SusE-like C-terminal" evidence="3">
    <location>
        <begin position="401"/>
        <end position="495"/>
    </location>
</feature>
<dbReference type="InterPro" id="IPR032187">
    <property type="entry name" value="SusF/SusE-like_C"/>
</dbReference>
<organism evidence="4 5">
    <name type="scientific">Ancylomarina longa</name>
    <dbReference type="NCBI Taxonomy" id="2487017"/>
    <lineage>
        <taxon>Bacteria</taxon>
        <taxon>Pseudomonadati</taxon>
        <taxon>Bacteroidota</taxon>
        <taxon>Bacteroidia</taxon>
        <taxon>Marinilabiliales</taxon>
        <taxon>Marinifilaceae</taxon>
        <taxon>Ancylomarina</taxon>
    </lineage>
</organism>
<dbReference type="OrthoDB" id="975117at2"/>
<keyword evidence="5" id="KW-1185">Reference proteome</keyword>
<proteinExistence type="predicted"/>
<dbReference type="GO" id="GO:2001070">
    <property type="term" value="F:starch binding"/>
    <property type="evidence" value="ECO:0007669"/>
    <property type="project" value="InterPro"/>
</dbReference>
<comment type="caution">
    <text evidence="4">The sequence shown here is derived from an EMBL/GenBank/DDBJ whole genome shotgun (WGS) entry which is preliminary data.</text>
</comment>
<feature type="domain" description="SusE outer membrane protein" evidence="2">
    <location>
        <begin position="23"/>
        <end position="129"/>
    </location>
</feature>
<evidence type="ECO:0000313" key="4">
    <source>
        <dbReference type="EMBL" id="RUT79663.1"/>
    </source>
</evidence>
<dbReference type="Pfam" id="PF14292">
    <property type="entry name" value="SusE"/>
    <property type="match status" value="1"/>
</dbReference>
<feature type="chain" id="PRO_5019367899" evidence="1">
    <location>
        <begin position="23"/>
        <end position="602"/>
    </location>
</feature>
<dbReference type="AlphaFoldDB" id="A0A434AYL6"/>
<sequence length="602" mass="64162">MMKKLNILFLLITGLFFTFSCTDDIEVMVPNDAIVPVLTSAIDGSTIVLSKINENDQFGTFEWTDADFKLDVAVQYALEVDVQGGDFAGHKTIATGITSPYSLSVSDMNKALLAAGYEDGQSYDISLRVVASNYLASEAISMTVTTYFDVEPYSVIGSAVGGWNPENDQYMSYDKTTDTYNITLDLKPGEFKFRAPKIDSSNPWAVNLGLSGDSRVIEEEANVALKQDGSNIQTNGGNYTLTLSVSGNTFSIVQNAASDNTDWTGVELDAVGDGVSADNADATADGSSWAWGNVLLADNGAVPTAAAGVYTWTWTGIVLEANQGFKLRTKNGEAGVNGINFAAGFDKIDIANSSAKVADDGGNITVTEKGAFDITITIDATNGDAKKIVIADPAPKYPAALYLIGDGVGDWDWNNTDLPMVPVNGTPNQFWKIVWMNATGGFKMASEKSWDTGINFGSAEDAYPAGGEYTKGGNNISVPGTAGYYIVVVDLDTDKISVVEPTVYLTGDAVGSWGNEDAANIFTVDNANEKLTITKTLAAAELRMFVAHPYFPAGDWWRTEFMVLDGAIVPRGNGGDQTRVSVAALETTIDLNFKAMTGTIAQ</sequence>
<dbReference type="PROSITE" id="PS51257">
    <property type="entry name" value="PROKAR_LIPOPROTEIN"/>
    <property type="match status" value="1"/>
</dbReference>
<evidence type="ECO:0000259" key="2">
    <source>
        <dbReference type="Pfam" id="PF14292"/>
    </source>
</evidence>
<protein>
    <submittedName>
        <fullName evidence="4">SusF/SusE family outer membrane protein</fullName>
    </submittedName>
</protein>
<gene>
    <name evidence="4" type="ORF">DLK05_02965</name>
</gene>
<accession>A0A434AYL6</accession>
<dbReference type="Gene3D" id="2.60.40.3610">
    <property type="match status" value="1"/>
</dbReference>
<reference evidence="4 5" key="1">
    <citation type="submission" date="2018-11" db="EMBL/GenBank/DDBJ databases">
        <title>Parancylomarina longa gen. nov., sp. nov., isolated from sediments of southern Okinawa.</title>
        <authorList>
            <person name="Fu T."/>
        </authorList>
    </citation>
    <scope>NUCLEOTIDE SEQUENCE [LARGE SCALE GENOMIC DNA]</scope>
    <source>
        <strain evidence="4 5">T3-2 S1-C</strain>
    </source>
</reference>
<keyword evidence="1" id="KW-0732">Signal</keyword>
<feature type="domain" description="Outer membrane protein SusF/SusE-like C-terminal" evidence="3">
    <location>
        <begin position="502"/>
        <end position="599"/>
    </location>
</feature>
<dbReference type="Pfam" id="PF16411">
    <property type="entry name" value="SusF_SusE"/>
    <property type="match status" value="2"/>
</dbReference>
<dbReference type="EMBL" id="RJJX01000002">
    <property type="protein sequence ID" value="RUT79663.1"/>
    <property type="molecule type" value="Genomic_DNA"/>
</dbReference>
<dbReference type="Proteomes" id="UP000282985">
    <property type="component" value="Unassembled WGS sequence"/>
</dbReference>
<dbReference type="CDD" id="cd12965">
    <property type="entry name" value="CBM-Eb_CBM-Fb"/>
    <property type="match status" value="1"/>
</dbReference>
<evidence type="ECO:0000256" key="1">
    <source>
        <dbReference type="SAM" id="SignalP"/>
    </source>
</evidence>
<name>A0A434AYL6_9BACT</name>
<feature type="signal peptide" evidence="1">
    <location>
        <begin position="1"/>
        <end position="22"/>
    </location>
</feature>
<evidence type="ECO:0000313" key="5">
    <source>
        <dbReference type="Proteomes" id="UP000282985"/>
    </source>
</evidence>
<dbReference type="Gene3D" id="2.60.40.3620">
    <property type="match status" value="3"/>
</dbReference>